<dbReference type="Proteomes" id="UP001329430">
    <property type="component" value="Chromosome 3"/>
</dbReference>
<dbReference type="PANTHER" id="PTHR12419:SF10">
    <property type="entry name" value="DEUBIQUITINASE OTUD6B"/>
    <property type="match status" value="1"/>
</dbReference>
<evidence type="ECO:0000256" key="1">
    <source>
        <dbReference type="ARBA" id="ARBA00022801"/>
    </source>
</evidence>
<organism evidence="5 6">
    <name type="scientific">Pyrocoelia pectoralis</name>
    <dbReference type="NCBI Taxonomy" id="417401"/>
    <lineage>
        <taxon>Eukaryota</taxon>
        <taxon>Metazoa</taxon>
        <taxon>Ecdysozoa</taxon>
        <taxon>Arthropoda</taxon>
        <taxon>Hexapoda</taxon>
        <taxon>Insecta</taxon>
        <taxon>Pterygota</taxon>
        <taxon>Neoptera</taxon>
        <taxon>Endopterygota</taxon>
        <taxon>Coleoptera</taxon>
        <taxon>Polyphaga</taxon>
        <taxon>Elateriformia</taxon>
        <taxon>Elateroidea</taxon>
        <taxon>Lampyridae</taxon>
        <taxon>Lampyrinae</taxon>
        <taxon>Pyrocoelia</taxon>
    </lineage>
</organism>
<dbReference type="InterPro" id="IPR049772">
    <property type="entry name" value="OTU_OTUD6"/>
</dbReference>
<keyword evidence="2" id="KW-0175">Coiled coil</keyword>
<name>A0AAN7ZQD6_9COLE</name>
<feature type="compositionally biased region" description="Polar residues" evidence="3">
    <location>
        <begin position="78"/>
        <end position="88"/>
    </location>
</feature>
<feature type="coiled-coil region" evidence="2">
    <location>
        <begin position="19"/>
        <end position="68"/>
    </location>
</feature>
<accession>A0AAN7ZQD6</accession>
<evidence type="ECO:0000313" key="6">
    <source>
        <dbReference type="Proteomes" id="UP001329430"/>
    </source>
</evidence>
<dbReference type="EMBL" id="JAVRBK010000003">
    <property type="protein sequence ID" value="KAK5646058.1"/>
    <property type="molecule type" value="Genomic_DNA"/>
</dbReference>
<dbReference type="GO" id="GO:0004843">
    <property type="term" value="F:cysteine-type deubiquitinase activity"/>
    <property type="evidence" value="ECO:0007669"/>
    <property type="project" value="TreeGrafter"/>
</dbReference>
<dbReference type="InterPro" id="IPR050704">
    <property type="entry name" value="Peptidase_C85-like"/>
</dbReference>
<comment type="caution">
    <text evidence="5">The sequence shown here is derived from an EMBL/GenBank/DDBJ whole genome shotgun (WGS) entry which is preliminary data.</text>
</comment>
<dbReference type="GO" id="GO:0016579">
    <property type="term" value="P:protein deubiquitination"/>
    <property type="evidence" value="ECO:0007669"/>
    <property type="project" value="TreeGrafter"/>
</dbReference>
<evidence type="ECO:0000313" key="5">
    <source>
        <dbReference type="EMBL" id="KAK5646058.1"/>
    </source>
</evidence>
<keyword evidence="6" id="KW-1185">Reference proteome</keyword>
<dbReference type="AlphaFoldDB" id="A0AAN7ZQD6"/>
<keyword evidence="1" id="KW-0378">Hydrolase</keyword>
<gene>
    <name evidence="5" type="ORF">RI129_004522</name>
</gene>
<dbReference type="InterPro" id="IPR038765">
    <property type="entry name" value="Papain-like_cys_pep_sf"/>
</dbReference>
<protein>
    <recommendedName>
        <fullName evidence="4">OTU domain-containing protein</fullName>
    </recommendedName>
</protein>
<dbReference type="CDD" id="cd22761">
    <property type="entry name" value="OTU_OTUD6"/>
    <property type="match status" value="1"/>
</dbReference>
<dbReference type="Gene3D" id="3.90.70.80">
    <property type="match status" value="1"/>
</dbReference>
<proteinExistence type="predicted"/>
<dbReference type="InterPro" id="IPR003323">
    <property type="entry name" value="OTU_dom"/>
</dbReference>
<dbReference type="PROSITE" id="PS50802">
    <property type="entry name" value="OTU"/>
    <property type="match status" value="1"/>
</dbReference>
<evidence type="ECO:0000259" key="4">
    <source>
        <dbReference type="PROSITE" id="PS50802"/>
    </source>
</evidence>
<dbReference type="PANTHER" id="PTHR12419">
    <property type="entry name" value="OTU DOMAIN CONTAINING PROTEIN"/>
    <property type="match status" value="1"/>
</dbReference>
<evidence type="ECO:0000256" key="2">
    <source>
        <dbReference type="SAM" id="Coils"/>
    </source>
</evidence>
<feature type="region of interest" description="Disordered" evidence="3">
    <location>
        <begin position="78"/>
        <end position="133"/>
    </location>
</feature>
<reference evidence="5 6" key="1">
    <citation type="journal article" date="2024" name="Insects">
        <title>An Improved Chromosome-Level Genome Assembly of the Firefly Pyrocoelia pectoralis.</title>
        <authorList>
            <person name="Fu X."/>
            <person name="Meyer-Rochow V.B."/>
            <person name="Ballantyne L."/>
            <person name="Zhu X."/>
        </authorList>
    </citation>
    <scope>NUCLEOTIDE SEQUENCE [LARGE SCALE GENOMIC DNA]</scope>
    <source>
        <strain evidence="5">XCY_ONT2</strain>
    </source>
</reference>
<sequence>MEIVENLIETSQLTDQELVKKHRQERKDLQAHIQALKKSIVKGDKKKKKEVTEAISKLEQELDARQSLELKNVAVNDSLPSNDVTDVSNGDIAEETVSAASKVSRAQKRRTKKETENKEREKRIAEEEQNHRQGPRVVELNTIKELLQNDGLQIFNIPADGNCLYCAVNHQLEVTGRVTSNVSKLRKLTASCIRENKEDFLPFMYNDDDDEVIDEDKFEKYCKDVANTKLWGGQLELTALSKVLKCPIKVIQASGPITIQDDKYEGSPLILTYHKHLYRLGEHYNSTITFDNMQENEDAFDQAP</sequence>
<feature type="compositionally biased region" description="Basic and acidic residues" evidence="3">
    <location>
        <begin position="113"/>
        <end position="131"/>
    </location>
</feature>
<evidence type="ECO:0000256" key="3">
    <source>
        <dbReference type="SAM" id="MobiDB-lite"/>
    </source>
</evidence>
<dbReference type="SUPFAM" id="SSF54001">
    <property type="entry name" value="Cysteine proteinases"/>
    <property type="match status" value="1"/>
</dbReference>
<dbReference type="Pfam" id="PF02338">
    <property type="entry name" value="OTU"/>
    <property type="match status" value="1"/>
</dbReference>
<feature type="domain" description="OTU" evidence="4">
    <location>
        <begin position="152"/>
        <end position="290"/>
    </location>
</feature>